<proteinExistence type="predicted"/>
<dbReference type="EMBL" id="CAJNJA010076030">
    <property type="protein sequence ID" value="CAE7916482.1"/>
    <property type="molecule type" value="Genomic_DNA"/>
</dbReference>
<protein>
    <submittedName>
        <fullName evidence="2">Uncharacterized protein</fullName>
    </submittedName>
</protein>
<feature type="region of interest" description="Disordered" evidence="1">
    <location>
        <begin position="1635"/>
        <end position="1669"/>
    </location>
</feature>
<organism evidence="2 3">
    <name type="scientific">Symbiodinium necroappetens</name>
    <dbReference type="NCBI Taxonomy" id="1628268"/>
    <lineage>
        <taxon>Eukaryota</taxon>
        <taxon>Sar</taxon>
        <taxon>Alveolata</taxon>
        <taxon>Dinophyceae</taxon>
        <taxon>Suessiales</taxon>
        <taxon>Symbiodiniaceae</taxon>
        <taxon>Symbiodinium</taxon>
    </lineage>
</organism>
<comment type="caution">
    <text evidence="2">The sequence shown here is derived from an EMBL/GenBank/DDBJ whole genome shotgun (WGS) entry which is preliminary data.</text>
</comment>
<feature type="compositionally biased region" description="Polar residues" evidence="1">
    <location>
        <begin position="1638"/>
        <end position="1652"/>
    </location>
</feature>
<sequence length="2899" mass="319926">MPSQRQLSAEDAAVNLERRSTEQLLKAQKGEIKQVMDLRPQVVQHLLSKLDALGMRLKDLKDKEADELPASLQNQAVKDKKAKSSQAKRNTTTATEGDEADSPYHRLDASSVSFLMGLIEALEPQSLSGPNLRRMLVRGKASENKELMVRIVEILTGCPFDLAFAGKLAKLKGLKEYMMGMYLRRGRRGRDLCLPPVWERDGLYLLVGLTDSGLEVKHRFLQKSAVVNIEDLPSNNGVEDFRIHRNWSEQGACVALSADADGSGVKIMLHAYFPNQETSLALQNGSPSAASPPSRRPLALEDGNVVAKADGIAEIFVTPKKAKIDTSRSSPATTSPGDGSDGASTTSARDMPDLFEEAAEKRESEVDSYNEADMMPPLLPACGFDLAKKPLHQRINAQRPDWQQRFEHFLLDWKDHFGESANAALHKRQRLDDVDVASLEQEYWVSTAGMFVILLHWCENRKSKEDKERSSLVMRLVLEKCVRAQTNLGMLEIPAEIAQMCSAEPLEAERCACVRRFLAQGAADEVAWHENVWRKLQELFVARKCAALATHMSDVLKVLRLAVDERATEWGEHAWQKGVHAAVPGPSRRRRIDPHVKAWVVQEAVQEGQQQSSSAAANALEPGVGAGQRQWREKEMSCVRAAMHLSFANPQSLSLCWDGMRLGNPAKEYLLAAVSGPGNVHAVLPPQECKAFAAAYPGSADAAEASGQRAAFQNDILAKMSKLFSEEAVAGREGANAVEDTAEAAVFERMPNLHWLRSLDNAFRKGLGVGLSQWMPERRLQSLCVGEKRYLAEVQSAVGPPSKRSCIEDASGRRYFECPRQVVQKKLQRPVLHMVCDLAPIGWPAANFLVQCLGLRGTLVFDLLHRRVCDIDDGRAEAGLRMLKTEYNVVLKMRQGPYQQSGHHSVLRDSAAEMFRETTADNNLLFAVLSDSIAADFQMQSQTQATEEHTELVWRAAKQLLTKDCKGTNTKTSRWFNFEQNSRAFFPQLHANLLNLLYVGTRRNWWKGYSDCPLNAADLEQCPETQEEAEVRGDGLEALERPAEEADAAALDAGPSSSRVSTSEAKKVLQQKRSKCVNTLHFSATRLSKPLNIRLWKGMVDLPQPLEVEFHKWMSALKTRQGTQALMLSLAEGGDTKILRQVFEQLFSPEYADKLGFSAEAKNACELEADQTVARCMWKFAYSTVGSCACTDCFFQVPPQKFLGLAAIDAEQRQSTMTVLKQFWEALQQLEARALDDMAAKRFVDNLLWPSQQWSREVFVQLLEKDFLAANDDIHCEVEAYSKGHWSTLLIENLGNRCRKVSKGETPSGSLGPKSIWHECVLGSTTCEDHDRKPVAVSTAARVAASGKLPLPVFQDKDPECSLSSEDLRKLTASPATWPTPNPANLKLSSLASLLLKETGGDWSRISKAWKSLLLIPGTLVKKVADPRTSVVLLCSCFGALVWDVSMKKEGRRHVLDFGDTGQQSLKFVFVEDEMSWSAVPLKVLTPCSSAVNSDTIDLGKLAVGPAQPKSVKLLLHNASRGFPNLRVEELRKLHTSLEVPFEKGHKPRTEVQLVTALLQHVQPGITSNELETALLGRGKQQTPQEFVKASPVMQNEDLFDIALEDEDSDLQEEQRKLKQQALKQQEASLRKRAELRSQLNPDSTRGSSSASAMPPRQPQRPRQNAAVQSGLYDVESARKWAPPQCTLTKEMNWHTRWRVEAPYLGGIKSKSFKKDGPIKDWDALVWVLTVAWPLFALREVQVLPLVLVRQFGKLSRMVLSPTAALSAVAHPPRPPVALRVLGALGMSLLVAEGWSEPPAWDELARGAAPRAAEADADIELGEWRHGWQRHASRTRNLFFRDHVLLPSLPPAYRAMLRSQGWVIRRRDLSVGDLFYMEGREFLLHFSKRLLRLSKLKKQLASQRKSEKARDAVSDRFRLTYEARQLVLGYNSDGESTGPLPGNTIQTLIAPKMTASLQLMADFSRRFKSLCRSTMAQKRSQGQKAVRDAGKSSIWTASIEDIAETNHHLFELLDWDDFFCDVESLPPTLRWVASSDELTVLRSVVGLSVSEQLVGSIGEIVDGCRQLVAQDGMASEEGLPTSSDVAPSTSKSRSIQDIVSVVVDSVWQYVHVGTAAFLFYEDRLLCLYSLVGFASLCCGVLAASRSAGVVPVMGEELWRIAIPASAIISVTTSLGCRIAGWVSAKATCCLCVLLPPAIVGLTTVTVRNDKTALVSCFGNCEVMKPPAPDEALTICRLQSAWFQLLVCVGAFRFRQREPDMFQHWDATVVRSDMTWQTRPGKEELRDSLVPATRSYPTGCDKMRPAFYSQPRCSHFRPAETDADKPEVPGMLRRPSRLGSIADVAPCFVPEPEIAKGSERFSEFGLVAPPIDCQCCHPAEVAAEVETASHSHIDPAIVLRLVGDLQEVIDSGDDDLPAAMERTFGPDGITAMFGRRSAEGITRLRCSGFNHVLMLSLGGKLVKCIRPHGGAGGQFSEVLEADRLTRSSPSLAKDPQVLFPEAFFLCQDTASAFICEVLVFEYLPRCQSVADVWSKFERTHPCGLRHQASPCPVHRAEHSEVGPVRCEHAKALRSLVRQAALLGRRFQALHGRRHGDFKADNVLIDQHGRLRLADFLSPFCVSCDRGEFCTSLQSQHPSCQELQAAFNQEWQAASKIYRCEDMVTGQNVWLMAELDKLQEAFSQQPLFGPLPDLLQSISTWTPSSTSTQTPSSFSFAGGTDWPSPASQSHQSPSPSPIAQSPETGTGGVVPPHSVPTELSRNRAVPAQDLQAWKQGQVSSLVSLSSSVSFTMASPARQMLAEPNLLTQARSLLVQPGPKRDHLHCNTSSAGLPVSASFGGSFALPPAPVVPAGGGFPGIAPASPAMQFPCVAQHLASAAGPSPFFPFHESWPSLSCTKINL</sequence>
<dbReference type="Proteomes" id="UP000601435">
    <property type="component" value="Unassembled WGS sequence"/>
</dbReference>
<feature type="compositionally biased region" description="Low complexity" evidence="1">
    <location>
        <begin position="2721"/>
        <end position="2740"/>
    </location>
</feature>
<accession>A0A813BQ46</accession>
<dbReference type="OrthoDB" id="439489at2759"/>
<keyword evidence="3" id="KW-1185">Reference proteome</keyword>
<feature type="compositionally biased region" description="Low complexity" evidence="1">
    <location>
        <begin position="2700"/>
        <end position="2714"/>
    </location>
</feature>
<feature type="region of interest" description="Disordered" evidence="1">
    <location>
        <begin position="323"/>
        <end position="349"/>
    </location>
</feature>
<name>A0A813BQ46_9DINO</name>
<feature type="region of interest" description="Disordered" evidence="1">
    <location>
        <begin position="2700"/>
        <end position="2755"/>
    </location>
</feature>
<feature type="compositionally biased region" description="Polar residues" evidence="1">
    <location>
        <begin position="84"/>
        <end position="95"/>
    </location>
</feature>
<evidence type="ECO:0000313" key="3">
    <source>
        <dbReference type="Proteomes" id="UP000601435"/>
    </source>
</evidence>
<evidence type="ECO:0000313" key="2">
    <source>
        <dbReference type="EMBL" id="CAE7916482.1"/>
    </source>
</evidence>
<feature type="region of interest" description="Disordered" evidence="1">
    <location>
        <begin position="1043"/>
        <end position="1065"/>
    </location>
</feature>
<feature type="region of interest" description="Disordered" evidence="1">
    <location>
        <begin position="70"/>
        <end position="104"/>
    </location>
</feature>
<evidence type="ECO:0000256" key="1">
    <source>
        <dbReference type="SAM" id="MobiDB-lite"/>
    </source>
</evidence>
<feature type="region of interest" description="Disordered" evidence="1">
    <location>
        <begin position="1611"/>
        <end position="1630"/>
    </location>
</feature>
<reference evidence="2" key="1">
    <citation type="submission" date="2021-02" db="EMBL/GenBank/DDBJ databases">
        <authorList>
            <person name="Dougan E. K."/>
            <person name="Rhodes N."/>
            <person name="Thang M."/>
            <person name="Chan C."/>
        </authorList>
    </citation>
    <scope>NUCLEOTIDE SEQUENCE</scope>
</reference>
<feature type="compositionally biased region" description="Polar residues" evidence="1">
    <location>
        <begin position="327"/>
        <end position="348"/>
    </location>
</feature>
<gene>
    <name evidence="2" type="ORF">SNEC2469_LOCUS31415</name>
</gene>